<dbReference type="OrthoDB" id="9804751at2"/>
<sequence>MSTTIAAKQMHAVQVAEFFLARQSILDRSQQLCGYEPLFRNTETGPACVKNDLAATAAVIAHTAHLGLEQVVGNAIAFLNVDDAVLRSDIFRFLPQERVVLEIIETMPVTPAIIDRIAELASQGFRFALDDVIADGPQVQALLPLVQIVKLDLCDVPDGDLQVLAARFKAQGKLLLAEKVESREQFDACMELGFDYFQGYYFAHPTVLKGKKLSPSQLAVVDLLTLVVAEADDAAIEKAIKRDISLCINLLRLANTPFVGTGGCIDSIAQALRVLGRDQLRRWLQIMLYADATPQKQRRDPLLILATTRARMLELLAQQHQPGDLAMAETAFTIGMVSLMDALFGMPMVEVLCNIPVSDAVGQALLERHGVYGDMLCLVECTEQPHPDLALMSELLGRLRLRVDDLYRAQLDAFGWSESVSRRTLC</sequence>
<dbReference type="RefSeq" id="WP_089397535.1">
    <property type="nucleotide sequence ID" value="NZ_FZOT01000001.1"/>
</dbReference>
<dbReference type="AlphaFoldDB" id="A0A239C8G8"/>
<dbReference type="InterPro" id="IPR001633">
    <property type="entry name" value="EAL_dom"/>
</dbReference>
<feature type="domain" description="HDOD" evidence="1">
    <location>
        <begin position="213"/>
        <end position="405"/>
    </location>
</feature>
<dbReference type="Pfam" id="PF00563">
    <property type="entry name" value="EAL"/>
    <property type="match status" value="1"/>
</dbReference>
<dbReference type="InterPro" id="IPR014408">
    <property type="entry name" value="dGMP_Pdiesterase_EAL/HD-GYP"/>
</dbReference>
<keyword evidence="3" id="KW-1185">Reference proteome</keyword>
<evidence type="ECO:0000313" key="3">
    <source>
        <dbReference type="Proteomes" id="UP000198284"/>
    </source>
</evidence>
<dbReference type="Gene3D" id="3.20.20.450">
    <property type="entry name" value="EAL domain"/>
    <property type="match status" value="1"/>
</dbReference>
<gene>
    <name evidence="2" type="ORF">SAMN06265795_101321</name>
</gene>
<organism evidence="2 3">
    <name type="scientific">Noviherbaspirillum humi</name>
    <dbReference type="NCBI Taxonomy" id="1688639"/>
    <lineage>
        <taxon>Bacteria</taxon>
        <taxon>Pseudomonadati</taxon>
        <taxon>Pseudomonadota</taxon>
        <taxon>Betaproteobacteria</taxon>
        <taxon>Burkholderiales</taxon>
        <taxon>Oxalobacteraceae</taxon>
        <taxon>Noviherbaspirillum</taxon>
    </lineage>
</organism>
<dbReference type="PANTHER" id="PTHR33525:SF4">
    <property type="entry name" value="CYCLIC DI-GMP PHOSPHODIESTERASE CDGJ"/>
    <property type="match status" value="1"/>
</dbReference>
<dbReference type="SUPFAM" id="SSF141868">
    <property type="entry name" value="EAL domain-like"/>
    <property type="match status" value="1"/>
</dbReference>
<dbReference type="EMBL" id="FZOT01000001">
    <property type="protein sequence ID" value="SNS16545.1"/>
    <property type="molecule type" value="Genomic_DNA"/>
</dbReference>
<dbReference type="PROSITE" id="PS51833">
    <property type="entry name" value="HDOD"/>
    <property type="match status" value="1"/>
</dbReference>
<dbReference type="PIRSF" id="PIRSF003180">
    <property type="entry name" value="DiGMPpdiest_YuxH"/>
    <property type="match status" value="1"/>
</dbReference>
<dbReference type="InterPro" id="IPR052340">
    <property type="entry name" value="RNase_Y/CdgJ"/>
</dbReference>
<dbReference type="SUPFAM" id="SSF109604">
    <property type="entry name" value="HD-domain/PDEase-like"/>
    <property type="match status" value="1"/>
</dbReference>
<evidence type="ECO:0000313" key="2">
    <source>
        <dbReference type="EMBL" id="SNS16545.1"/>
    </source>
</evidence>
<dbReference type="PANTHER" id="PTHR33525">
    <property type="match status" value="1"/>
</dbReference>
<accession>A0A239C8G8</accession>
<dbReference type="SMART" id="SM00052">
    <property type="entry name" value="EAL"/>
    <property type="match status" value="1"/>
</dbReference>
<dbReference type="Proteomes" id="UP000198284">
    <property type="component" value="Unassembled WGS sequence"/>
</dbReference>
<name>A0A239C8G8_9BURK</name>
<dbReference type="Gene3D" id="1.10.3210.10">
    <property type="entry name" value="Hypothetical protein af1432"/>
    <property type="match status" value="1"/>
</dbReference>
<protein>
    <submittedName>
        <fullName evidence="2">EAL and modified HD-GYP domain-containing signal transduction protein</fullName>
    </submittedName>
</protein>
<dbReference type="InterPro" id="IPR035919">
    <property type="entry name" value="EAL_sf"/>
</dbReference>
<dbReference type="InterPro" id="IPR013976">
    <property type="entry name" value="HDOD"/>
</dbReference>
<proteinExistence type="predicted"/>
<dbReference type="Pfam" id="PF08668">
    <property type="entry name" value="HDOD"/>
    <property type="match status" value="1"/>
</dbReference>
<reference evidence="2 3" key="1">
    <citation type="submission" date="2017-06" db="EMBL/GenBank/DDBJ databases">
        <authorList>
            <person name="Kim H.J."/>
            <person name="Triplett B.A."/>
        </authorList>
    </citation>
    <scope>NUCLEOTIDE SEQUENCE [LARGE SCALE GENOMIC DNA]</scope>
    <source>
        <strain evidence="2 3">U15</strain>
    </source>
</reference>
<evidence type="ECO:0000259" key="1">
    <source>
        <dbReference type="PROSITE" id="PS51833"/>
    </source>
</evidence>